<feature type="chain" id="PRO_5028993537" evidence="1">
    <location>
        <begin position="26"/>
        <end position="360"/>
    </location>
</feature>
<evidence type="ECO:0000313" key="2">
    <source>
        <dbReference type="EMBL" id="QMW01503.1"/>
    </source>
</evidence>
<gene>
    <name evidence="2" type="ORF">H3H32_26605</name>
</gene>
<evidence type="ECO:0000313" key="3">
    <source>
        <dbReference type="Proteomes" id="UP000515369"/>
    </source>
</evidence>
<keyword evidence="1" id="KW-0732">Signal</keyword>
<organism evidence="2 3">
    <name type="scientific">Spirosoma foliorum</name>
    <dbReference type="NCBI Taxonomy" id="2710596"/>
    <lineage>
        <taxon>Bacteria</taxon>
        <taxon>Pseudomonadati</taxon>
        <taxon>Bacteroidota</taxon>
        <taxon>Cytophagia</taxon>
        <taxon>Cytophagales</taxon>
        <taxon>Cytophagaceae</taxon>
        <taxon>Spirosoma</taxon>
    </lineage>
</organism>
<sequence>MNRLVKRIKACALYFFAIASWPVFSQDPQSLVNSINYGIPVSPAFELLPSKPSETSNLVTPKDVYTTIPSFISDGKLKTGVAADIRPFSYWVGNLAAYQNNKLKQILWRTVVAVGTAPAVTGDDAYLSTGLRTTIIDKGDPRANRAYIDRLVTAYANGLGSLPTPPSFNMTQDQLNQRAIQAAQASELGMLNADTERENILKDSWNAFKVDVGAAYMVKAVNGSFQSDQLKADRWGIWVASGIPIGKKGQLSITGKTSKVLSATSNQSETSRHVAGGRLRVFICKSFAVSGEIAGLWSNYSQDATLNEAWTHFAIISEIKVPLLGGWVNLAYGGDTAHRTSANSKFSFSYAISANRILKQ</sequence>
<accession>A0A7G5GRL1</accession>
<name>A0A7G5GRL1_9BACT</name>
<proteinExistence type="predicted"/>
<evidence type="ECO:0000256" key="1">
    <source>
        <dbReference type="SAM" id="SignalP"/>
    </source>
</evidence>
<dbReference type="EMBL" id="CP059732">
    <property type="protein sequence ID" value="QMW01503.1"/>
    <property type="molecule type" value="Genomic_DNA"/>
</dbReference>
<feature type="signal peptide" evidence="1">
    <location>
        <begin position="1"/>
        <end position="25"/>
    </location>
</feature>
<dbReference type="RefSeq" id="WP_182458785.1">
    <property type="nucleotide sequence ID" value="NZ_CP059732.1"/>
</dbReference>
<dbReference type="AlphaFoldDB" id="A0A7G5GRL1"/>
<keyword evidence="3" id="KW-1185">Reference proteome</keyword>
<protein>
    <submittedName>
        <fullName evidence="2">Uncharacterized protein</fullName>
    </submittedName>
</protein>
<dbReference type="KEGG" id="sfol:H3H32_26605"/>
<dbReference type="Proteomes" id="UP000515369">
    <property type="component" value="Chromosome"/>
</dbReference>
<reference evidence="2 3" key="1">
    <citation type="submission" date="2020-07" db="EMBL/GenBank/DDBJ databases">
        <title>Spirosoma foliorum sp. nov., isolated from the leaves on the Nejang mountain Korea, Republic of.</title>
        <authorList>
            <person name="Ho H."/>
            <person name="Lee Y.-J."/>
            <person name="Nurcahyanto D.-A."/>
            <person name="Kim S.-G."/>
        </authorList>
    </citation>
    <scope>NUCLEOTIDE SEQUENCE [LARGE SCALE GENOMIC DNA]</scope>
    <source>
        <strain evidence="2 3">PL0136</strain>
    </source>
</reference>